<protein>
    <submittedName>
        <fullName evidence="1">Disease resistance protein (TIR-NBS-LRR class) family</fullName>
    </submittedName>
</protein>
<evidence type="ECO:0000313" key="2">
    <source>
        <dbReference type="Proteomes" id="UP001164539"/>
    </source>
</evidence>
<proteinExistence type="predicted"/>
<gene>
    <name evidence="1" type="ORF">OWV82_007115</name>
</gene>
<accession>A0ACC1YJY6</accession>
<dbReference type="EMBL" id="CM051396">
    <property type="protein sequence ID" value="KAJ4723791.1"/>
    <property type="molecule type" value="Genomic_DNA"/>
</dbReference>
<dbReference type="Proteomes" id="UP001164539">
    <property type="component" value="Chromosome 3"/>
</dbReference>
<organism evidence="1 2">
    <name type="scientific">Melia azedarach</name>
    <name type="common">Chinaberry tree</name>
    <dbReference type="NCBI Taxonomy" id="155640"/>
    <lineage>
        <taxon>Eukaryota</taxon>
        <taxon>Viridiplantae</taxon>
        <taxon>Streptophyta</taxon>
        <taxon>Embryophyta</taxon>
        <taxon>Tracheophyta</taxon>
        <taxon>Spermatophyta</taxon>
        <taxon>Magnoliopsida</taxon>
        <taxon>eudicotyledons</taxon>
        <taxon>Gunneridae</taxon>
        <taxon>Pentapetalae</taxon>
        <taxon>rosids</taxon>
        <taxon>malvids</taxon>
        <taxon>Sapindales</taxon>
        <taxon>Meliaceae</taxon>
        <taxon>Melia</taxon>
    </lineage>
</organism>
<sequence>MASSSSSSSCINYEVFLSFRGEDTRDNFTSHLFKELSAKKKIKTFIDEDINKGERICADLLDAIIEGSKISIIIFSEHYADSRWCLDELLKILECKEMNGQIVMPVFYHVHSSDVRNQTGKFGMAFGVNAKKFKKIPKKVQRWRDALKEASHLLGYESKKIRSEAKLVDVIVEDVLKKLQAITVSTDSNGLVGINSRIEQVKSLLCVGLSDFRIVGIWGMGGIGKTTIAEAIFNQIYHEFEGKSFIANVREKSKRGGLEQLRERFLYEIFDENIKIGTPRFPEYIKKRLQHMKLFIVLDDVNHSEQLEFLAGGLNAFGPGSRIIVTTRDKNVLDRFGVTYVYKVQGLNYREAEELFCNYAFRQDPCNHDLRALSKSVIYYGNGNPLALKVLGSSLHRKSKDEWKNMLYKLRRNPHPHIHDLLKISYDELTWEEKNIFLDIACFFNGYDKNKVTTILADLYSVHDGVKVLIDKSLIMVSFNNELQMHDLLQEMGREIVRQECEKEPEKRSRLWDHDDICHVLKKNKGTESIEAISLDLSKDIHLGSRAFTNMYNLRLLKVYKLEEYGASDMNFKVHLPEGLEYFSDELRYLYWDEYPLKTLPINFSVENLIEVSLPYSQIQQLWEGKKEALKLKFIDLQHSYYLTRIPDPLETPNLEKINLSYCKELSCFPSTIQIFSNLVFLCCRGCVSLSCFPGNIHFDSPIDIDFSECISLTEFPSISGNVIELDLSRSAIQEVPSSIERLTNLRKLILCGCKRLTCLPTNICKLKSLYWLDLGSCSKFERFPEIMEEMGSLKCINLGSTKIKELPSSVELLTGLTTLFLCNCLELGCSPTILSKLKSEKFIKGDESNISQLPSSIKLEEADSNRCRGLVSPTLSGLSNLTGRLLCDSDPREIPKHIGCLSSLEILELRGNNFKNLAAGIKQLSQLSDLYLDDCDMLESLPEMPRSLKLLSAKNCQRLESLPQLPECLESLDASLLETLYQSSDAFSWQRIRQRFMGCQKLKEKANDILAADFQLRILHMAVAVLYEKIPAGFGVFLSGSEVNIPEWFTNRCSGSSITIQLPPHCCNIHFIGFALCAVIGFEEDSDVRGQFVSVNCSYRFGIKNDISKTFSYTLFVDSDQDQVMLGFEACCNVRLPDAVSFDFYHNHSNEKSLKVKCCGVCPLYAHPNEYLPNTFTVNMVPPTEEEFTDLFMSEFHDKASMSGTCGSTSTSDDEEVKPNLCDEQRTSFFSQIFQRRSVGLFASLIIIFVFLSFILSPISPWKIGI</sequence>
<comment type="caution">
    <text evidence="1">The sequence shown here is derived from an EMBL/GenBank/DDBJ whole genome shotgun (WGS) entry which is preliminary data.</text>
</comment>
<reference evidence="1 2" key="1">
    <citation type="journal article" date="2023" name="Science">
        <title>Complex scaffold remodeling in plant triterpene biosynthesis.</title>
        <authorList>
            <person name="De La Pena R."/>
            <person name="Hodgson H."/>
            <person name="Liu J.C."/>
            <person name="Stephenson M.J."/>
            <person name="Martin A.C."/>
            <person name="Owen C."/>
            <person name="Harkess A."/>
            <person name="Leebens-Mack J."/>
            <person name="Jimenez L.E."/>
            <person name="Osbourn A."/>
            <person name="Sattely E.S."/>
        </authorList>
    </citation>
    <scope>NUCLEOTIDE SEQUENCE [LARGE SCALE GENOMIC DNA]</scope>
    <source>
        <strain evidence="2">cv. JPN11</strain>
        <tissue evidence="1">Leaf</tissue>
    </source>
</reference>
<name>A0ACC1YJY6_MELAZ</name>
<keyword evidence="2" id="KW-1185">Reference proteome</keyword>
<evidence type="ECO:0000313" key="1">
    <source>
        <dbReference type="EMBL" id="KAJ4723791.1"/>
    </source>
</evidence>